<reference evidence="3" key="1">
    <citation type="submission" date="2021-01" db="EMBL/GenBank/DDBJ databases">
        <title>Whole genome shotgun sequence of Planosporangium mesophilum NBRC 109066.</title>
        <authorList>
            <person name="Komaki H."/>
            <person name="Tamura T."/>
        </authorList>
    </citation>
    <scope>NUCLEOTIDE SEQUENCE</scope>
    <source>
        <strain evidence="3">NBRC 109066</strain>
    </source>
</reference>
<dbReference type="PANTHER" id="PTHR43540">
    <property type="entry name" value="PEROXYUREIDOACRYLATE/UREIDOACRYLATE AMIDOHYDROLASE-RELATED"/>
    <property type="match status" value="1"/>
</dbReference>
<organism evidence="3 4">
    <name type="scientific">Planosporangium mesophilum</name>
    <dbReference type="NCBI Taxonomy" id="689768"/>
    <lineage>
        <taxon>Bacteria</taxon>
        <taxon>Bacillati</taxon>
        <taxon>Actinomycetota</taxon>
        <taxon>Actinomycetes</taxon>
        <taxon>Micromonosporales</taxon>
        <taxon>Micromonosporaceae</taxon>
        <taxon>Planosporangium</taxon>
    </lineage>
</organism>
<keyword evidence="1" id="KW-0378">Hydrolase</keyword>
<dbReference type="Pfam" id="PF00857">
    <property type="entry name" value="Isochorismatase"/>
    <property type="match status" value="1"/>
</dbReference>
<dbReference type="InterPro" id="IPR000868">
    <property type="entry name" value="Isochorismatase-like_dom"/>
</dbReference>
<sequence length="221" mass="23440">MVDPETLATYDRAGFGAPVRRGVRPAVLVVDFSYGFTDPAYPTGADMSAQIDATRQLLDAARDKDVPVVFTTIAYDKGQLASVEWLKKARGMAALEAGSRLVEIDTRLSPREDEAIVVKTGASAFFGTPLASMLAGLRIDTLIVTGATTSGCVRASVVDAVQSGYPTLVPRQCVADRAQAPHDANLFDMNAKYADVIDLDEALAYVRGLPTSTPSDAEVPA</sequence>
<evidence type="ECO:0000256" key="1">
    <source>
        <dbReference type="ARBA" id="ARBA00022801"/>
    </source>
</evidence>
<dbReference type="InterPro" id="IPR036380">
    <property type="entry name" value="Isochorismatase-like_sf"/>
</dbReference>
<proteinExistence type="predicted"/>
<protein>
    <submittedName>
        <fullName evidence="3">N-carbamoylsarcosine amidase</fullName>
    </submittedName>
</protein>
<name>A0A8J3TDG1_9ACTN</name>
<dbReference type="AlphaFoldDB" id="A0A8J3TDG1"/>
<dbReference type="EMBL" id="BOON01000028">
    <property type="protein sequence ID" value="GII23426.1"/>
    <property type="molecule type" value="Genomic_DNA"/>
</dbReference>
<dbReference type="GO" id="GO:0016787">
    <property type="term" value="F:hydrolase activity"/>
    <property type="evidence" value="ECO:0007669"/>
    <property type="project" value="UniProtKB-KW"/>
</dbReference>
<dbReference type="SUPFAM" id="SSF52499">
    <property type="entry name" value="Isochorismatase-like hydrolases"/>
    <property type="match status" value="1"/>
</dbReference>
<comment type="caution">
    <text evidence="3">The sequence shown here is derived from an EMBL/GenBank/DDBJ whole genome shotgun (WGS) entry which is preliminary data.</text>
</comment>
<gene>
    <name evidence="3" type="ORF">Pme01_30230</name>
</gene>
<accession>A0A8J3TDG1</accession>
<evidence type="ECO:0000313" key="3">
    <source>
        <dbReference type="EMBL" id="GII23426.1"/>
    </source>
</evidence>
<dbReference type="InterPro" id="IPR050272">
    <property type="entry name" value="Isochorismatase-like_hydrls"/>
</dbReference>
<feature type="domain" description="Isochorismatase-like" evidence="2">
    <location>
        <begin position="26"/>
        <end position="200"/>
    </location>
</feature>
<dbReference type="RefSeq" id="WP_275408530.1">
    <property type="nucleotide sequence ID" value="NZ_BOON01000028.1"/>
</dbReference>
<keyword evidence="4" id="KW-1185">Reference proteome</keyword>
<dbReference type="Gene3D" id="3.40.50.850">
    <property type="entry name" value="Isochorismatase-like"/>
    <property type="match status" value="1"/>
</dbReference>
<evidence type="ECO:0000313" key="4">
    <source>
        <dbReference type="Proteomes" id="UP000599074"/>
    </source>
</evidence>
<dbReference type="Proteomes" id="UP000599074">
    <property type="component" value="Unassembled WGS sequence"/>
</dbReference>
<dbReference type="PANTHER" id="PTHR43540:SF1">
    <property type="entry name" value="ISOCHORISMATASE HYDROLASE"/>
    <property type="match status" value="1"/>
</dbReference>
<evidence type="ECO:0000259" key="2">
    <source>
        <dbReference type="Pfam" id="PF00857"/>
    </source>
</evidence>